<keyword evidence="5" id="KW-1185">Reference proteome</keyword>
<gene>
    <name evidence="4" type="ORF">Pla133_43860</name>
</gene>
<name>A0A518BQL1_9BACT</name>
<evidence type="ECO:0000256" key="1">
    <source>
        <dbReference type="ARBA" id="ARBA00006525"/>
    </source>
</evidence>
<dbReference type="PANTHER" id="PTHR43022:SF1">
    <property type="entry name" value="PROTEIN SMF"/>
    <property type="match status" value="1"/>
</dbReference>
<evidence type="ECO:0000259" key="3">
    <source>
        <dbReference type="Pfam" id="PF17782"/>
    </source>
</evidence>
<sequence>MDTIEGAPECLWARGRVELLAGDDSARGGPRVAIVGSRGPSPYGQDQARRFSAWLAARGATIVSGLARGVDSVAHAAALDVGGDTIAVLGSGVDRPWPAGPLAERVASEGLLLSEFEPGTPPAKHHFPQRNRLISGLSAAVVVIEGAFRSGSLITARWAADQGREVFALPGRVDQPLARGCHRLLREGAALVEDPGELAEILGLGAAPCHDGSADSVAEVPLLAALQGETSTAGELATRLARPLNEVLTDLALLELEGRVARAPGGLYRRVERGPTDRGRSARR</sequence>
<dbReference type="InterPro" id="IPR057666">
    <property type="entry name" value="DrpA_SLOG"/>
</dbReference>
<proteinExistence type="inferred from homology"/>
<dbReference type="Gene3D" id="3.40.50.450">
    <property type="match status" value="1"/>
</dbReference>
<dbReference type="Proteomes" id="UP000316921">
    <property type="component" value="Chromosome"/>
</dbReference>
<dbReference type="Pfam" id="PF02481">
    <property type="entry name" value="DNA_processg_A"/>
    <property type="match status" value="1"/>
</dbReference>
<evidence type="ECO:0000313" key="5">
    <source>
        <dbReference type="Proteomes" id="UP000316921"/>
    </source>
</evidence>
<dbReference type="PANTHER" id="PTHR43022">
    <property type="entry name" value="PROTEIN SMF"/>
    <property type="match status" value="1"/>
</dbReference>
<dbReference type="EMBL" id="CP036287">
    <property type="protein sequence ID" value="QDU69267.1"/>
    <property type="molecule type" value="Genomic_DNA"/>
</dbReference>
<reference evidence="4 5" key="1">
    <citation type="submission" date="2019-02" db="EMBL/GenBank/DDBJ databases">
        <title>Deep-cultivation of Planctomycetes and their phenomic and genomic characterization uncovers novel biology.</title>
        <authorList>
            <person name="Wiegand S."/>
            <person name="Jogler M."/>
            <person name="Boedeker C."/>
            <person name="Pinto D."/>
            <person name="Vollmers J."/>
            <person name="Rivas-Marin E."/>
            <person name="Kohn T."/>
            <person name="Peeters S.H."/>
            <person name="Heuer A."/>
            <person name="Rast P."/>
            <person name="Oberbeckmann S."/>
            <person name="Bunk B."/>
            <person name="Jeske O."/>
            <person name="Meyerdierks A."/>
            <person name="Storesund J.E."/>
            <person name="Kallscheuer N."/>
            <person name="Luecker S."/>
            <person name="Lage O.M."/>
            <person name="Pohl T."/>
            <person name="Merkel B.J."/>
            <person name="Hornburger P."/>
            <person name="Mueller R.-W."/>
            <person name="Bruemmer F."/>
            <person name="Labrenz M."/>
            <person name="Spormann A.M."/>
            <person name="Op den Camp H."/>
            <person name="Overmann J."/>
            <person name="Amann R."/>
            <person name="Jetten M.S.M."/>
            <person name="Mascher T."/>
            <person name="Medema M.H."/>
            <person name="Devos D.P."/>
            <person name="Kaster A.-K."/>
            <person name="Ovreas L."/>
            <person name="Rohde M."/>
            <person name="Galperin M.Y."/>
            <person name="Jogler C."/>
        </authorList>
    </citation>
    <scope>NUCLEOTIDE SEQUENCE [LARGE SCALE GENOMIC DNA]</scope>
    <source>
        <strain evidence="4 5">Pla133</strain>
    </source>
</reference>
<feature type="domain" description="Smf/DprA SLOG" evidence="2">
    <location>
        <begin position="3"/>
        <end position="200"/>
    </location>
</feature>
<evidence type="ECO:0000313" key="4">
    <source>
        <dbReference type="EMBL" id="QDU69267.1"/>
    </source>
</evidence>
<feature type="domain" description="DprA winged helix" evidence="3">
    <location>
        <begin position="216"/>
        <end position="266"/>
    </location>
</feature>
<dbReference type="InterPro" id="IPR003488">
    <property type="entry name" value="DprA"/>
</dbReference>
<dbReference type="InterPro" id="IPR036388">
    <property type="entry name" value="WH-like_DNA-bd_sf"/>
</dbReference>
<dbReference type="Pfam" id="PF17782">
    <property type="entry name" value="WHD_DprA"/>
    <property type="match status" value="1"/>
</dbReference>
<evidence type="ECO:0000259" key="2">
    <source>
        <dbReference type="Pfam" id="PF02481"/>
    </source>
</evidence>
<comment type="similarity">
    <text evidence="1">Belongs to the DprA/Smf family.</text>
</comment>
<dbReference type="Gene3D" id="1.10.10.10">
    <property type="entry name" value="Winged helix-like DNA-binding domain superfamily/Winged helix DNA-binding domain"/>
    <property type="match status" value="1"/>
</dbReference>
<dbReference type="NCBIfam" id="TIGR00732">
    <property type="entry name" value="dprA"/>
    <property type="match status" value="1"/>
</dbReference>
<organism evidence="4 5">
    <name type="scientific">Engelhardtia mirabilis</name>
    <dbReference type="NCBI Taxonomy" id="2528011"/>
    <lineage>
        <taxon>Bacteria</taxon>
        <taxon>Pseudomonadati</taxon>
        <taxon>Planctomycetota</taxon>
        <taxon>Planctomycetia</taxon>
        <taxon>Planctomycetia incertae sedis</taxon>
        <taxon>Engelhardtia</taxon>
    </lineage>
</organism>
<dbReference type="SUPFAM" id="SSF102405">
    <property type="entry name" value="MCP/YpsA-like"/>
    <property type="match status" value="1"/>
</dbReference>
<dbReference type="KEGG" id="pbap:Pla133_43860"/>
<dbReference type="AlphaFoldDB" id="A0A518BQL1"/>
<dbReference type="GO" id="GO:0009294">
    <property type="term" value="P:DNA-mediated transformation"/>
    <property type="evidence" value="ECO:0007669"/>
    <property type="project" value="InterPro"/>
</dbReference>
<accession>A0A518BQL1</accession>
<protein>
    <submittedName>
        <fullName evidence="4">Uncharacterized protein</fullName>
    </submittedName>
</protein>
<dbReference type="InterPro" id="IPR041614">
    <property type="entry name" value="DprA_WH"/>
</dbReference>